<dbReference type="SUPFAM" id="SSF52161">
    <property type="entry name" value="Ribosomal protein L13"/>
    <property type="match status" value="1"/>
</dbReference>
<dbReference type="RefSeq" id="WP_324717018.1">
    <property type="nucleotide sequence ID" value="NZ_CP141615.1"/>
</dbReference>
<keyword evidence="2 4" id="KW-0689">Ribosomal protein</keyword>
<comment type="subunit">
    <text evidence="4">Part of the 50S ribosomal subunit.</text>
</comment>
<evidence type="ECO:0000256" key="4">
    <source>
        <dbReference type="HAMAP-Rule" id="MF_01366"/>
    </source>
</evidence>
<organism evidence="5 6">
    <name type="scientific">Carboxydichorda subterranea</name>
    <dbReference type="NCBI Taxonomy" id="3109565"/>
    <lineage>
        <taxon>Bacteria</taxon>
        <taxon>Bacillati</taxon>
        <taxon>Bacillota</taxon>
        <taxon>Limnochordia</taxon>
        <taxon>Limnochordales</taxon>
        <taxon>Geochordaceae</taxon>
        <taxon>Carboxydichorda</taxon>
    </lineage>
</organism>
<dbReference type="Proteomes" id="UP001332192">
    <property type="component" value="Chromosome"/>
</dbReference>
<dbReference type="CDD" id="cd00392">
    <property type="entry name" value="Ribosomal_L13"/>
    <property type="match status" value="1"/>
</dbReference>
<dbReference type="Gene3D" id="3.90.1180.10">
    <property type="entry name" value="Ribosomal protein L13"/>
    <property type="match status" value="1"/>
</dbReference>
<dbReference type="GO" id="GO:0005840">
    <property type="term" value="C:ribosome"/>
    <property type="evidence" value="ECO:0007669"/>
    <property type="project" value="UniProtKB-KW"/>
</dbReference>
<evidence type="ECO:0000256" key="3">
    <source>
        <dbReference type="ARBA" id="ARBA00023274"/>
    </source>
</evidence>
<dbReference type="NCBIfam" id="TIGR01066">
    <property type="entry name" value="rplM_bact"/>
    <property type="match status" value="1"/>
</dbReference>
<evidence type="ECO:0000313" key="6">
    <source>
        <dbReference type="Proteomes" id="UP001332192"/>
    </source>
</evidence>
<evidence type="ECO:0000313" key="5">
    <source>
        <dbReference type="EMBL" id="WRP17748.1"/>
    </source>
</evidence>
<dbReference type="PIRSF" id="PIRSF002181">
    <property type="entry name" value="Ribosomal_L13"/>
    <property type="match status" value="1"/>
</dbReference>
<gene>
    <name evidence="4 5" type="primary">rplM</name>
    <name evidence="5" type="ORF">U7230_01690</name>
</gene>
<protein>
    <recommendedName>
        <fullName evidence="4">Large ribosomal subunit protein uL13</fullName>
    </recommendedName>
</protein>
<accession>A0ABZ1BYS3</accession>
<keyword evidence="6" id="KW-1185">Reference proteome</keyword>
<dbReference type="PANTHER" id="PTHR11545">
    <property type="entry name" value="RIBOSOMAL PROTEIN L13"/>
    <property type="match status" value="1"/>
</dbReference>
<evidence type="ECO:0000256" key="2">
    <source>
        <dbReference type="ARBA" id="ARBA00022980"/>
    </source>
</evidence>
<dbReference type="Pfam" id="PF00572">
    <property type="entry name" value="Ribosomal_L13"/>
    <property type="match status" value="1"/>
</dbReference>
<keyword evidence="3 4" id="KW-0687">Ribonucleoprotein</keyword>
<dbReference type="InterPro" id="IPR005823">
    <property type="entry name" value="Ribosomal_uL13_bac-type"/>
</dbReference>
<dbReference type="InterPro" id="IPR005822">
    <property type="entry name" value="Ribosomal_uL13"/>
</dbReference>
<dbReference type="PANTHER" id="PTHR11545:SF2">
    <property type="entry name" value="LARGE RIBOSOMAL SUBUNIT PROTEIN UL13M"/>
    <property type="match status" value="1"/>
</dbReference>
<comment type="function">
    <text evidence="4">This protein is one of the early assembly proteins of the 50S ribosomal subunit, although it is not seen to bind rRNA by itself. It is important during the early stages of 50S assembly.</text>
</comment>
<sequence>MPVNRSETVMARPQETRPRWYVVDARGQVLGRLATRIATILRGKHKPSFTPHTDTGDFVIVINAAQVKVTGRKLDQKVYKHHSLHPGGLKTETLRSLLARRPTEVVRRAVWGMLPHTPMGRRQIKKLKVYAGPDHPHAAQQPEPLKV</sequence>
<evidence type="ECO:0000256" key="1">
    <source>
        <dbReference type="ARBA" id="ARBA00006227"/>
    </source>
</evidence>
<name>A0ABZ1BYS3_9FIRM</name>
<proteinExistence type="inferred from homology"/>
<comment type="similarity">
    <text evidence="1 4">Belongs to the universal ribosomal protein uL13 family.</text>
</comment>
<dbReference type="InterPro" id="IPR036899">
    <property type="entry name" value="Ribosomal_uL13_sf"/>
</dbReference>
<reference evidence="5 6" key="1">
    <citation type="journal article" date="2024" name="Front. Microbiol.">
        <title>Novel thermophilic genera Geochorda gen. nov. and Carboxydochorda gen. nov. from the deep terrestrial subsurface reveal the ecophysiological diversity in the class Limnochordia.</title>
        <authorList>
            <person name="Karnachuk O.V."/>
            <person name="Lukina A.P."/>
            <person name="Avakyan M.R."/>
            <person name="Kadnikov V.V."/>
            <person name="Begmatov S."/>
            <person name="Beletsky A.V."/>
            <person name="Vlasova K.G."/>
            <person name="Novikov A.A."/>
            <person name="Shcherbakova V.A."/>
            <person name="Mardanov A.V."/>
            <person name="Ravin N.V."/>
        </authorList>
    </citation>
    <scope>NUCLEOTIDE SEQUENCE [LARGE SCALE GENOMIC DNA]</scope>
    <source>
        <strain evidence="5 6">L945</strain>
    </source>
</reference>
<dbReference type="EMBL" id="CP141615">
    <property type="protein sequence ID" value="WRP17748.1"/>
    <property type="molecule type" value="Genomic_DNA"/>
</dbReference>
<dbReference type="HAMAP" id="MF_01366">
    <property type="entry name" value="Ribosomal_uL13"/>
    <property type="match status" value="1"/>
</dbReference>